<sequence length="111" mass="12637">MANARTAFPKVVDPRRVDAADEHRWELFPYLVAVMILVTVVAVFHVWSRVKVVDLGLEINQLRREYKDQQQEQSRLKLEVASLKTPARIEAIAKGTLGMTLPTDQQVVVVK</sequence>
<protein>
    <recommendedName>
        <fullName evidence="8">Cell division protein FtsL</fullName>
    </recommendedName>
</protein>
<dbReference type="GO" id="GO:0051301">
    <property type="term" value="P:cell division"/>
    <property type="evidence" value="ECO:0007669"/>
    <property type="project" value="UniProtKB-KW"/>
</dbReference>
<dbReference type="InterPro" id="IPR007060">
    <property type="entry name" value="FtsL/DivIC"/>
</dbReference>
<keyword evidence="12" id="KW-1185">Reference proteome</keyword>
<keyword evidence="3 11" id="KW-0132">Cell division</keyword>
<evidence type="ECO:0000256" key="6">
    <source>
        <dbReference type="ARBA" id="ARBA00023136"/>
    </source>
</evidence>
<comment type="subcellular location">
    <subcellularLocation>
        <location evidence="1">Cell membrane</location>
        <topology evidence="1">Single-pass type II membrane protein</topology>
    </subcellularLocation>
</comment>
<dbReference type="HAMAP" id="MF_00910">
    <property type="entry name" value="FtsL"/>
    <property type="match status" value="1"/>
</dbReference>
<evidence type="ECO:0000256" key="10">
    <source>
        <dbReference type="SAM" id="Phobius"/>
    </source>
</evidence>
<feature type="coiled-coil region" evidence="9">
    <location>
        <begin position="52"/>
        <end position="79"/>
    </location>
</feature>
<keyword evidence="5 10" id="KW-1133">Transmembrane helix</keyword>
<keyword evidence="9" id="KW-0175">Coiled coil</keyword>
<proteinExistence type="inferred from homology"/>
<evidence type="ECO:0000256" key="1">
    <source>
        <dbReference type="ARBA" id="ARBA00004401"/>
    </source>
</evidence>
<dbReference type="OrthoDB" id="5520672at2"/>
<dbReference type="GO" id="GO:0005886">
    <property type="term" value="C:plasma membrane"/>
    <property type="evidence" value="ECO:0007669"/>
    <property type="project" value="UniProtKB-SubCell"/>
</dbReference>
<keyword evidence="6 10" id="KW-0472">Membrane</keyword>
<feature type="transmembrane region" description="Helical" evidence="10">
    <location>
        <begin position="27"/>
        <end position="47"/>
    </location>
</feature>
<dbReference type="RefSeq" id="WP_145017858.1">
    <property type="nucleotide sequence ID" value="NZ_VLLN01000002.1"/>
</dbReference>
<keyword evidence="4 10" id="KW-0812">Transmembrane</keyword>
<evidence type="ECO:0000256" key="9">
    <source>
        <dbReference type="SAM" id="Coils"/>
    </source>
</evidence>
<dbReference type="EMBL" id="VLLN01000002">
    <property type="protein sequence ID" value="TWJ33145.1"/>
    <property type="molecule type" value="Genomic_DNA"/>
</dbReference>
<keyword evidence="7" id="KW-0131">Cell cycle</keyword>
<evidence type="ECO:0000256" key="2">
    <source>
        <dbReference type="ARBA" id="ARBA00022475"/>
    </source>
</evidence>
<organism evidence="11 12">
    <name type="scientific">Geobacter argillaceus</name>
    <dbReference type="NCBI Taxonomy" id="345631"/>
    <lineage>
        <taxon>Bacteria</taxon>
        <taxon>Pseudomonadati</taxon>
        <taxon>Thermodesulfobacteriota</taxon>
        <taxon>Desulfuromonadia</taxon>
        <taxon>Geobacterales</taxon>
        <taxon>Geobacteraceae</taxon>
        <taxon>Geobacter</taxon>
    </lineage>
</organism>
<evidence type="ECO:0000256" key="5">
    <source>
        <dbReference type="ARBA" id="ARBA00022989"/>
    </source>
</evidence>
<accession>A0A562WSP6</accession>
<evidence type="ECO:0000256" key="7">
    <source>
        <dbReference type="ARBA" id="ARBA00023306"/>
    </source>
</evidence>
<gene>
    <name evidence="11" type="ORF">JN12_00558</name>
</gene>
<reference evidence="11 12" key="1">
    <citation type="submission" date="2019-07" db="EMBL/GenBank/DDBJ databases">
        <title>Genomic Encyclopedia of Archaeal and Bacterial Type Strains, Phase II (KMG-II): from individual species to whole genera.</title>
        <authorList>
            <person name="Goeker M."/>
        </authorList>
    </citation>
    <scope>NUCLEOTIDE SEQUENCE [LARGE SCALE GENOMIC DNA]</scope>
    <source>
        <strain evidence="11 12">ATCC BAA-1139</strain>
    </source>
</reference>
<evidence type="ECO:0000256" key="3">
    <source>
        <dbReference type="ARBA" id="ARBA00022618"/>
    </source>
</evidence>
<dbReference type="InterPro" id="IPR011922">
    <property type="entry name" value="Cell_div_FtsL"/>
</dbReference>
<dbReference type="Pfam" id="PF04977">
    <property type="entry name" value="DivIC"/>
    <property type="match status" value="1"/>
</dbReference>
<evidence type="ECO:0000313" key="12">
    <source>
        <dbReference type="Proteomes" id="UP000319449"/>
    </source>
</evidence>
<comment type="caution">
    <text evidence="11">The sequence shown here is derived from an EMBL/GenBank/DDBJ whole genome shotgun (WGS) entry which is preliminary data.</text>
</comment>
<dbReference type="AlphaFoldDB" id="A0A562WSP6"/>
<evidence type="ECO:0000256" key="8">
    <source>
        <dbReference type="NCBIfam" id="TIGR02209"/>
    </source>
</evidence>
<keyword evidence="2" id="KW-1003">Cell membrane</keyword>
<dbReference type="Proteomes" id="UP000319449">
    <property type="component" value="Unassembled WGS sequence"/>
</dbReference>
<dbReference type="NCBIfam" id="TIGR02209">
    <property type="entry name" value="ftsL_broad"/>
    <property type="match status" value="1"/>
</dbReference>
<name>A0A562WSP6_9BACT</name>
<evidence type="ECO:0000256" key="4">
    <source>
        <dbReference type="ARBA" id="ARBA00022692"/>
    </source>
</evidence>
<evidence type="ECO:0000313" key="11">
    <source>
        <dbReference type="EMBL" id="TWJ33145.1"/>
    </source>
</evidence>